<evidence type="ECO:0000256" key="1">
    <source>
        <dbReference type="ARBA" id="ARBA00009652"/>
    </source>
</evidence>
<dbReference type="AlphaFoldDB" id="A0A9P1BWY3"/>
<evidence type="ECO:0000313" key="11">
    <source>
        <dbReference type="EMBL" id="CAL1134223.1"/>
    </source>
</evidence>
<evidence type="ECO:0000313" key="13">
    <source>
        <dbReference type="Proteomes" id="UP001152797"/>
    </source>
</evidence>
<dbReference type="SUPFAM" id="SSF55120">
    <property type="entry name" value="Pseudouridine synthase"/>
    <property type="match status" value="1"/>
</dbReference>
<dbReference type="FunFam" id="3.30.70.3190:FF:000001">
    <property type="entry name" value="tRNA pseudouridine synthase Pus10"/>
    <property type="match status" value="1"/>
</dbReference>
<evidence type="ECO:0000256" key="4">
    <source>
        <dbReference type="ARBA" id="ARBA00023235"/>
    </source>
</evidence>
<dbReference type="Pfam" id="PF21238">
    <property type="entry name" value="Pus10_C"/>
    <property type="match status" value="1"/>
</dbReference>
<proteinExistence type="inferred from homology"/>
<evidence type="ECO:0000256" key="5">
    <source>
        <dbReference type="ARBA" id="ARBA00075270"/>
    </source>
</evidence>
<evidence type="ECO:0000313" key="10">
    <source>
        <dbReference type="EMBL" id="CAI3980848.1"/>
    </source>
</evidence>
<dbReference type="OrthoDB" id="271937at2759"/>
<sequence length="457" mass="50921">MALQALVASQHCCAVCALRLRGCQEVASYQQVLGSSGDENANESCGLCLGLLRAWQEPLRALLSEEPKLEGEYLLSIDLPVVGVLREQILLALAEEEATVVELKDLLQWLAQEELGSRGFVQAKEPLKADVFTIHATGDYSGSGTEILQSLQTPRSGTSRPSKKRRREEPPATLTASAATKALSGLSKDELKTKLGLGDLSEGLQRPSTSATLRLQICREGFFIRGRYLKLSRRLPQSPWVIEGERKGDGSVEEDITTPVAKYFGASEVRFHAEGREDIDVRMLGPGRPFVLEVKNARHLSIKLAEVQSAVNAAGDRVEISELRECQAKDMACLQRDAENHRKRYLAVCWSEKCLSRKDVEQLNQRGPFEVQQKTPVRVLHRRALATRPRTVYALKMEVINQHYFKLQVCAQAGMYIKEFVHGDLGRTKPSMRSFLQGQVEILQLDVEGVEEEDAEK</sequence>
<comment type="caution">
    <text evidence="10">The sequence shown here is derived from an EMBL/GenBank/DDBJ whole genome shotgun (WGS) entry which is preliminary data.</text>
</comment>
<reference evidence="10" key="1">
    <citation type="submission" date="2022-10" db="EMBL/GenBank/DDBJ databases">
        <authorList>
            <person name="Chen Y."/>
            <person name="Dougan E. K."/>
            <person name="Chan C."/>
            <person name="Rhodes N."/>
            <person name="Thang M."/>
        </authorList>
    </citation>
    <scope>NUCLEOTIDE SEQUENCE</scope>
</reference>
<dbReference type="FunFam" id="3.30.70.2510:FF:000001">
    <property type="entry name" value="tRNA pseudouridine synthase Pus10"/>
    <property type="match status" value="1"/>
</dbReference>
<comment type="similarity">
    <text evidence="1">Belongs to the pseudouridine synthase Pus10 family.</text>
</comment>
<accession>A0A9P1BWY3</accession>
<feature type="region of interest" description="Disordered" evidence="8">
    <location>
        <begin position="143"/>
        <end position="176"/>
    </location>
</feature>
<evidence type="ECO:0000313" key="12">
    <source>
        <dbReference type="EMBL" id="CAL4768160.1"/>
    </source>
</evidence>
<dbReference type="NCBIfam" id="TIGR01213">
    <property type="entry name" value="pseudo_Pus10arc"/>
    <property type="match status" value="1"/>
</dbReference>
<dbReference type="PANTHER" id="PTHR21568">
    <property type="entry name" value="TRNA PSEUDOURIDINE SYNTHASE PUS10"/>
    <property type="match status" value="1"/>
</dbReference>
<keyword evidence="3" id="KW-0819">tRNA processing</keyword>
<dbReference type="GO" id="GO:0160148">
    <property type="term" value="F:tRNA pseudouridine(55) synthase activity"/>
    <property type="evidence" value="ECO:0007669"/>
    <property type="project" value="UniProtKB-EC"/>
</dbReference>
<dbReference type="EC" id="5.4.99.25" evidence="2"/>
<evidence type="ECO:0000259" key="9">
    <source>
        <dbReference type="Pfam" id="PF21238"/>
    </source>
</evidence>
<dbReference type="PANTHER" id="PTHR21568:SF0">
    <property type="entry name" value="TRNA PSEUDOURIDINE SYNTHASE PUS10"/>
    <property type="match status" value="1"/>
</dbReference>
<evidence type="ECO:0000256" key="3">
    <source>
        <dbReference type="ARBA" id="ARBA00022694"/>
    </source>
</evidence>
<keyword evidence="4 12" id="KW-0413">Isomerase</keyword>
<feature type="compositionally biased region" description="Polar residues" evidence="8">
    <location>
        <begin position="143"/>
        <end position="158"/>
    </location>
</feature>
<dbReference type="InterPro" id="IPR048741">
    <property type="entry name" value="Pus10-like_C"/>
</dbReference>
<dbReference type="EMBL" id="CAMXCT030000591">
    <property type="protein sequence ID" value="CAL4768160.1"/>
    <property type="molecule type" value="Genomic_DNA"/>
</dbReference>
<dbReference type="GO" id="GO:0003723">
    <property type="term" value="F:RNA binding"/>
    <property type="evidence" value="ECO:0007669"/>
    <property type="project" value="InterPro"/>
</dbReference>
<dbReference type="Gene3D" id="3.30.70.2510">
    <property type="match status" value="1"/>
</dbReference>
<feature type="domain" description="Pus10-like C-terminal" evidence="9">
    <location>
        <begin position="223"/>
        <end position="451"/>
    </location>
</feature>
<dbReference type="InterPro" id="IPR039894">
    <property type="entry name" value="Pus10-like"/>
</dbReference>
<evidence type="ECO:0000256" key="7">
    <source>
        <dbReference type="ARBA" id="ARBA00083669"/>
    </source>
</evidence>
<evidence type="ECO:0000256" key="6">
    <source>
        <dbReference type="ARBA" id="ARBA00079393"/>
    </source>
</evidence>
<protein>
    <recommendedName>
        <fullName evidence="2">tRNA pseudouridine(55) synthase</fullName>
        <ecNumber evidence="2">5.4.99.25</ecNumber>
    </recommendedName>
    <alternativeName>
        <fullName evidence="7">tRNA pseudouridine 55 synthase</fullName>
    </alternativeName>
    <alternativeName>
        <fullName evidence="5">tRNA pseudouridylate synthase</fullName>
    </alternativeName>
    <alternativeName>
        <fullName evidence="6">tRNA-uridine isomerase</fullName>
    </alternativeName>
</protein>
<gene>
    <name evidence="10" type="ORF">C1SCF055_LOCUS8697</name>
</gene>
<dbReference type="GO" id="GO:0031119">
    <property type="term" value="P:tRNA pseudouridine synthesis"/>
    <property type="evidence" value="ECO:0007669"/>
    <property type="project" value="UniProtKB-ARBA"/>
</dbReference>
<evidence type="ECO:0000256" key="2">
    <source>
        <dbReference type="ARBA" id="ARBA00012787"/>
    </source>
</evidence>
<reference evidence="11" key="2">
    <citation type="submission" date="2024-04" db="EMBL/GenBank/DDBJ databases">
        <authorList>
            <person name="Chen Y."/>
            <person name="Shah S."/>
            <person name="Dougan E. K."/>
            <person name="Thang M."/>
            <person name="Chan C."/>
        </authorList>
    </citation>
    <scope>NUCLEOTIDE SEQUENCE [LARGE SCALE GENOMIC DNA]</scope>
</reference>
<dbReference type="Proteomes" id="UP001152797">
    <property type="component" value="Unassembled WGS sequence"/>
</dbReference>
<dbReference type="EMBL" id="CAMXCT020000591">
    <property type="protein sequence ID" value="CAL1134223.1"/>
    <property type="molecule type" value="Genomic_DNA"/>
</dbReference>
<dbReference type="EMBL" id="CAMXCT010000591">
    <property type="protein sequence ID" value="CAI3980848.1"/>
    <property type="molecule type" value="Genomic_DNA"/>
</dbReference>
<dbReference type="Gene3D" id="3.30.70.3190">
    <property type="match status" value="1"/>
</dbReference>
<evidence type="ECO:0000256" key="8">
    <source>
        <dbReference type="SAM" id="MobiDB-lite"/>
    </source>
</evidence>
<dbReference type="InterPro" id="IPR020103">
    <property type="entry name" value="PsdUridine_synth_cat_dom_sf"/>
</dbReference>
<keyword evidence="13" id="KW-1185">Reference proteome</keyword>
<name>A0A9P1BWY3_9DINO</name>
<organism evidence="10">
    <name type="scientific">Cladocopium goreaui</name>
    <dbReference type="NCBI Taxonomy" id="2562237"/>
    <lineage>
        <taxon>Eukaryota</taxon>
        <taxon>Sar</taxon>
        <taxon>Alveolata</taxon>
        <taxon>Dinophyceae</taxon>
        <taxon>Suessiales</taxon>
        <taxon>Symbiodiniaceae</taxon>
        <taxon>Cladocopium</taxon>
    </lineage>
</organism>